<dbReference type="Proteomes" id="UP000664032">
    <property type="component" value="Unassembled WGS sequence"/>
</dbReference>
<proteinExistence type="predicted"/>
<name>A0ACB8GII0_PSICU</name>
<reference evidence="1" key="1">
    <citation type="submission" date="2021-10" db="EMBL/GenBank/DDBJ databases">
        <title>Psilocybe cubensis genome.</title>
        <authorList>
            <person name="Mckernan K.J."/>
            <person name="Crawford S."/>
            <person name="Trippe A."/>
            <person name="Kane L.T."/>
            <person name="Mclaughlin S."/>
        </authorList>
    </citation>
    <scope>NUCLEOTIDE SEQUENCE</scope>
    <source>
        <strain evidence="1">MGC-MH-2018</strain>
    </source>
</reference>
<sequence length="251" mass="28726">MSALYLERKRHYEQYKARQRNSNYAEYKTSHHASQTMVEVTTVKSNHSGTQIGNQKLREETKELAKQNRELQRRLDHANLEQELMCQRNTELNNRILELEKLEQVQETLKATNIVAGKTIEELQCSIADVNHRLSCGHIFCAACLGKVKELNDYIWESDHKCGICRERGPILDGPTRFVRQVFWLVLPRNEPSPAPLENQDNGEEHDRVLQTGGTDSLDEVDNPSHDYGGIEDDQSLAGSDDSNDDEYESA</sequence>
<keyword evidence="2" id="KW-1185">Reference proteome</keyword>
<organism evidence="1 2">
    <name type="scientific">Psilocybe cubensis</name>
    <name type="common">Psychedelic mushroom</name>
    <name type="synonym">Stropharia cubensis</name>
    <dbReference type="NCBI Taxonomy" id="181762"/>
    <lineage>
        <taxon>Eukaryota</taxon>
        <taxon>Fungi</taxon>
        <taxon>Dikarya</taxon>
        <taxon>Basidiomycota</taxon>
        <taxon>Agaricomycotina</taxon>
        <taxon>Agaricomycetes</taxon>
        <taxon>Agaricomycetidae</taxon>
        <taxon>Agaricales</taxon>
        <taxon>Agaricineae</taxon>
        <taxon>Strophariaceae</taxon>
        <taxon>Psilocybe</taxon>
    </lineage>
</organism>
<protein>
    <submittedName>
        <fullName evidence="1">Uncharacterized protein</fullName>
    </submittedName>
</protein>
<evidence type="ECO:0000313" key="2">
    <source>
        <dbReference type="Proteomes" id="UP000664032"/>
    </source>
</evidence>
<accession>A0ACB8GII0</accession>
<dbReference type="EMBL" id="JAFIQS020000012">
    <property type="protein sequence ID" value="KAH9475433.1"/>
    <property type="molecule type" value="Genomic_DNA"/>
</dbReference>
<comment type="caution">
    <text evidence="1">The sequence shown here is derived from an EMBL/GenBank/DDBJ whole genome shotgun (WGS) entry which is preliminary data.</text>
</comment>
<evidence type="ECO:0000313" key="1">
    <source>
        <dbReference type="EMBL" id="KAH9475433.1"/>
    </source>
</evidence>
<gene>
    <name evidence="1" type="ORF">JR316_0012544</name>
</gene>